<dbReference type="InterPro" id="IPR004837">
    <property type="entry name" value="NaCa_Exmemb"/>
</dbReference>
<feature type="domain" description="Sodium/calcium exchanger membrane region" evidence="9">
    <location>
        <begin position="1"/>
        <end position="158"/>
    </location>
</feature>
<dbReference type="GO" id="GO:0000329">
    <property type="term" value="C:fungal-type vacuole membrane"/>
    <property type="evidence" value="ECO:0007669"/>
    <property type="project" value="TreeGrafter"/>
</dbReference>
<dbReference type="PANTHER" id="PTHR31503:SF20">
    <property type="entry name" value="CA(2+)_H(+) EXCHANGER, PUTATIVE (EUROFUNG)-RELATED"/>
    <property type="match status" value="1"/>
</dbReference>
<keyword evidence="5 8" id="KW-1133">Transmembrane helix</keyword>
<keyword evidence="4 8" id="KW-0812">Transmembrane</keyword>
<dbReference type="PANTHER" id="PTHR31503">
    <property type="entry name" value="VACUOLAR CALCIUM ION TRANSPORTER"/>
    <property type="match status" value="1"/>
</dbReference>
<dbReference type="OrthoDB" id="1699231at2759"/>
<protein>
    <recommendedName>
        <fullName evidence="9">Sodium/calcium exchanger membrane region domain-containing protein</fullName>
    </recommendedName>
</protein>
<evidence type="ECO:0000259" key="9">
    <source>
        <dbReference type="Pfam" id="PF01699"/>
    </source>
</evidence>
<feature type="transmembrane region" description="Helical" evidence="8">
    <location>
        <begin position="322"/>
        <end position="343"/>
    </location>
</feature>
<feature type="transmembrane region" description="Helical" evidence="8">
    <location>
        <begin position="349"/>
        <end position="370"/>
    </location>
</feature>
<dbReference type="Pfam" id="PF01699">
    <property type="entry name" value="Na_Ca_ex"/>
    <property type="match status" value="2"/>
</dbReference>
<dbReference type="Proteomes" id="UP000799777">
    <property type="component" value="Unassembled WGS sequence"/>
</dbReference>
<feature type="transmembrane region" description="Helical" evidence="8">
    <location>
        <begin position="66"/>
        <end position="86"/>
    </location>
</feature>
<gene>
    <name evidence="10" type="ORF">EK21DRAFT_15760</name>
</gene>
<comment type="caution">
    <text evidence="10">The sequence shown here is derived from an EMBL/GenBank/DDBJ whole genome shotgun (WGS) entry which is preliminary data.</text>
</comment>
<dbReference type="GO" id="GO:0015369">
    <property type="term" value="F:calcium:proton antiporter activity"/>
    <property type="evidence" value="ECO:0007669"/>
    <property type="project" value="UniProtKB-ARBA"/>
</dbReference>
<feature type="transmembrane region" description="Helical" evidence="8">
    <location>
        <begin position="136"/>
        <end position="158"/>
    </location>
</feature>
<feature type="non-terminal residue" evidence="10">
    <location>
        <position position="1"/>
    </location>
</feature>
<name>A0A9P4LFT7_9PLEO</name>
<dbReference type="AlphaFoldDB" id="A0A9P4LFT7"/>
<evidence type="ECO:0000256" key="8">
    <source>
        <dbReference type="SAM" id="Phobius"/>
    </source>
</evidence>
<dbReference type="InterPro" id="IPR044880">
    <property type="entry name" value="NCX_ion-bd_dom_sf"/>
</dbReference>
<organism evidence="10 11">
    <name type="scientific">Setomelanomma holmii</name>
    <dbReference type="NCBI Taxonomy" id="210430"/>
    <lineage>
        <taxon>Eukaryota</taxon>
        <taxon>Fungi</taxon>
        <taxon>Dikarya</taxon>
        <taxon>Ascomycota</taxon>
        <taxon>Pezizomycotina</taxon>
        <taxon>Dothideomycetes</taxon>
        <taxon>Pleosporomycetidae</taxon>
        <taxon>Pleosporales</taxon>
        <taxon>Pleosporineae</taxon>
        <taxon>Phaeosphaeriaceae</taxon>
        <taxon>Setomelanomma</taxon>
    </lineage>
</organism>
<accession>A0A9P4LFT7</accession>
<dbReference type="Gene3D" id="1.20.1420.30">
    <property type="entry name" value="NCX, central ion-binding region"/>
    <property type="match status" value="2"/>
</dbReference>
<feature type="transmembrane region" description="Helical" evidence="8">
    <location>
        <begin position="219"/>
        <end position="243"/>
    </location>
</feature>
<evidence type="ECO:0000256" key="5">
    <source>
        <dbReference type="ARBA" id="ARBA00022989"/>
    </source>
</evidence>
<feature type="transmembrane region" description="Helical" evidence="8">
    <location>
        <begin position="292"/>
        <end position="315"/>
    </location>
</feature>
<feature type="transmembrane region" description="Helical" evidence="8">
    <location>
        <begin position="98"/>
        <end position="116"/>
    </location>
</feature>
<keyword evidence="7 8" id="KW-0472">Membrane</keyword>
<keyword evidence="11" id="KW-1185">Reference proteome</keyword>
<feature type="domain" description="Sodium/calcium exchanger membrane region" evidence="9">
    <location>
        <begin position="224"/>
        <end position="368"/>
    </location>
</feature>
<dbReference type="EMBL" id="ML978409">
    <property type="protein sequence ID" value="KAF2022907.1"/>
    <property type="molecule type" value="Genomic_DNA"/>
</dbReference>
<comment type="similarity">
    <text evidence="2">Belongs to the Ca(2+):cation antiporter (CaCA) (TC 2.A.19) family.</text>
</comment>
<evidence type="ECO:0000256" key="2">
    <source>
        <dbReference type="ARBA" id="ARBA00008170"/>
    </source>
</evidence>
<feature type="non-terminal residue" evidence="10">
    <location>
        <position position="371"/>
    </location>
</feature>
<keyword evidence="3" id="KW-0813">Transport</keyword>
<dbReference type="GO" id="GO:0006874">
    <property type="term" value="P:intracellular calcium ion homeostasis"/>
    <property type="evidence" value="ECO:0007669"/>
    <property type="project" value="TreeGrafter"/>
</dbReference>
<keyword evidence="6" id="KW-0406">Ion transport</keyword>
<evidence type="ECO:0000256" key="4">
    <source>
        <dbReference type="ARBA" id="ARBA00022692"/>
    </source>
</evidence>
<sequence length="371" mass="40445">FVVSLTAIIPISAIVRLATKDITLKLQTRDHEFLAGLFNGLFGNCAELCFALTATMKGKSAVAQTTLTGSIISYCLISFGTCLIFGGISRERQSYPMIIARTNAQLLVVSLISITLPTAFKTWSEATSAEDHSGPLLISHGSAIVLLLEFASYILFFYHTHIQTDHTTPAPSLPEGLIVAGFVPALLGQSNLPPVPFRTLRDLRTAAQDSRSQDDRPQYPIYVAVFVLMSGITAQVFASIFILEAIDSPVRSMRLSKSFVGLVIMPLVISSVEHLTAALRSHKDGIAWVTEVAFGSCIRITLFVFPLAVIVGWIAGVPGMSMIFDGFQVTILALTILLVNHVIQNGFLHWIEGTLFISSFLLFAITVWHYP</sequence>
<proteinExistence type="inferred from homology"/>
<evidence type="ECO:0000256" key="6">
    <source>
        <dbReference type="ARBA" id="ARBA00023065"/>
    </source>
</evidence>
<reference evidence="10" key="1">
    <citation type="journal article" date="2020" name="Stud. Mycol.">
        <title>101 Dothideomycetes genomes: a test case for predicting lifestyles and emergence of pathogens.</title>
        <authorList>
            <person name="Haridas S."/>
            <person name="Albert R."/>
            <person name="Binder M."/>
            <person name="Bloem J."/>
            <person name="Labutti K."/>
            <person name="Salamov A."/>
            <person name="Andreopoulos B."/>
            <person name="Baker S."/>
            <person name="Barry K."/>
            <person name="Bills G."/>
            <person name="Bluhm B."/>
            <person name="Cannon C."/>
            <person name="Castanera R."/>
            <person name="Culley D."/>
            <person name="Daum C."/>
            <person name="Ezra D."/>
            <person name="Gonzalez J."/>
            <person name="Henrissat B."/>
            <person name="Kuo A."/>
            <person name="Liang C."/>
            <person name="Lipzen A."/>
            <person name="Lutzoni F."/>
            <person name="Magnuson J."/>
            <person name="Mondo S."/>
            <person name="Nolan M."/>
            <person name="Ohm R."/>
            <person name="Pangilinan J."/>
            <person name="Park H.-J."/>
            <person name="Ramirez L."/>
            <person name="Alfaro M."/>
            <person name="Sun H."/>
            <person name="Tritt A."/>
            <person name="Yoshinaga Y."/>
            <person name="Zwiers L.-H."/>
            <person name="Turgeon B."/>
            <person name="Goodwin S."/>
            <person name="Spatafora J."/>
            <person name="Crous P."/>
            <person name="Grigoriev I."/>
        </authorList>
    </citation>
    <scope>NUCLEOTIDE SEQUENCE</scope>
    <source>
        <strain evidence="10">CBS 110217</strain>
    </source>
</reference>
<evidence type="ECO:0000313" key="11">
    <source>
        <dbReference type="Proteomes" id="UP000799777"/>
    </source>
</evidence>
<evidence type="ECO:0000256" key="7">
    <source>
        <dbReference type="ARBA" id="ARBA00023136"/>
    </source>
</evidence>
<dbReference type="GO" id="GO:0012505">
    <property type="term" value="C:endomembrane system"/>
    <property type="evidence" value="ECO:0007669"/>
    <property type="project" value="UniProtKB-SubCell"/>
</dbReference>
<dbReference type="InterPro" id="IPR004713">
    <property type="entry name" value="CaH_exchang"/>
</dbReference>
<feature type="transmembrane region" description="Helical" evidence="8">
    <location>
        <begin position="33"/>
        <end position="54"/>
    </location>
</feature>
<evidence type="ECO:0000256" key="1">
    <source>
        <dbReference type="ARBA" id="ARBA00004127"/>
    </source>
</evidence>
<comment type="subcellular location">
    <subcellularLocation>
        <location evidence="1">Endomembrane system</location>
        <topology evidence="1">Multi-pass membrane protein</topology>
    </subcellularLocation>
</comment>
<evidence type="ECO:0000256" key="3">
    <source>
        <dbReference type="ARBA" id="ARBA00022448"/>
    </source>
</evidence>
<evidence type="ECO:0000313" key="10">
    <source>
        <dbReference type="EMBL" id="KAF2022907.1"/>
    </source>
</evidence>
<feature type="transmembrane region" description="Helical" evidence="8">
    <location>
        <begin position="255"/>
        <end position="272"/>
    </location>
</feature>